<proteinExistence type="predicted"/>
<organism evidence="1 2">
    <name type="scientific">Pantoea phage Kyle</name>
    <dbReference type="NCBI Taxonomy" id="2589665"/>
    <lineage>
        <taxon>Viruses</taxon>
        <taxon>Duplodnaviria</taxon>
        <taxon>Heunggongvirae</taxon>
        <taxon>Uroviricota</taxon>
        <taxon>Caudoviricetes</taxon>
        <taxon>Lindbergviridae</taxon>
        <taxon>Kylevirus</taxon>
        <taxon>Kylevirus kyle</taxon>
    </lineage>
</organism>
<accession>A0A514A8Q6</accession>
<dbReference type="KEGG" id="vg:55620373"/>
<dbReference type="EMBL" id="MN038177">
    <property type="protein sequence ID" value="QDH49658.1"/>
    <property type="molecule type" value="Genomic_DNA"/>
</dbReference>
<dbReference type="Proteomes" id="UP000319711">
    <property type="component" value="Segment"/>
</dbReference>
<protein>
    <submittedName>
        <fullName evidence="1">Uncharacterized protein</fullName>
    </submittedName>
</protein>
<evidence type="ECO:0000313" key="1">
    <source>
        <dbReference type="EMBL" id="QDH49658.1"/>
    </source>
</evidence>
<keyword evidence="2" id="KW-1185">Reference proteome</keyword>
<name>A0A514A8Q6_9CAUD</name>
<reference evidence="1 2" key="1">
    <citation type="submission" date="2019-06" db="EMBL/GenBank/DDBJ databases">
        <authorList>
            <person name="Fakulujo A."/>
            <person name="Fiaz D."/>
            <person name="Garg S."/>
            <person name="Gordon G."/>
            <person name="Haider Z."/>
            <person name="Hale A."/>
            <person name="Hodges K."/>
            <person name="Jacob L."/>
            <person name="Kandil F."/>
            <person name="Kincaid V."/>
            <person name="Melchor-Guerra M."/>
            <person name="Morrelli A."/>
            <person name="Morris R."/>
            <person name="Nawaz M."/>
            <person name="Nguyen N."/>
            <person name="Omair A."/>
            <person name="Pray J."/>
            <person name="Saleem H."/>
            <person name="Saravane K."/>
            <person name="Sharma A."/>
            <person name="Singh A."/>
            <person name="Walston M."/>
            <person name="Zaman H."/>
            <person name="Puthuveetil N."/>
            <person name="Do L."/>
            <person name="Islam N."/>
            <person name="Johnson A."/>
        </authorList>
    </citation>
    <scope>NUCLEOTIDE SEQUENCE [LARGE SCALE GENOMIC DNA]</scope>
</reference>
<dbReference type="GeneID" id="55620373"/>
<evidence type="ECO:0000313" key="2">
    <source>
        <dbReference type="Proteomes" id="UP000319711"/>
    </source>
</evidence>
<dbReference type="RefSeq" id="YP_009849915.1">
    <property type="nucleotide sequence ID" value="NC_048796.1"/>
</dbReference>
<sequence>MSDQSRAGLVRHEGGWNGGRFVPELKDGDQVFIYVFGEHCDTEIKAKLRRVEIHGKDFDHGHEYAWTNEDFMVEVEGDLFNRQTSLIGLLRNPVQSNVKFVILDNNP</sequence>
<gene>
    <name evidence="1" type="primary">80</name>
    <name evidence="1" type="ORF">KYLE_83</name>
</gene>